<reference evidence="2 3" key="1">
    <citation type="submission" date="2024-08" db="EMBL/GenBank/DDBJ databases">
        <authorList>
            <person name="Cucini C."/>
            <person name="Frati F."/>
        </authorList>
    </citation>
    <scope>NUCLEOTIDE SEQUENCE [LARGE SCALE GENOMIC DNA]</scope>
</reference>
<accession>A0ABP1Q8X0</accession>
<proteinExistence type="predicted"/>
<evidence type="ECO:0000256" key="1">
    <source>
        <dbReference type="SAM" id="SignalP"/>
    </source>
</evidence>
<evidence type="ECO:0000313" key="2">
    <source>
        <dbReference type="EMBL" id="CAL8092523.1"/>
    </source>
</evidence>
<evidence type="ECO:0000313" key="3">
    <source>
        <dbReference type="Proteomes" id="UP001642540"/>
    </source>
</evidence>
<keyword evidence="1" id="KW-0732">Signal</keyword>
<name>A0ABP1Q8X0_9HEXA</name>
<sequence length="263" mass="29316">MCQLKGLRVPCSIGLLTIVIFVISFPSSSAEDQKKVLYPDFSCLPGFIDNRGSGGSPTSGALLVEAIEKECGHDKNKDGCNKACVWAKHQILLKNRKQTEYIRSVGDALDMHMEFTKFFKPGSPVISQIVRNITQCLSVLSDLDASKKCPCTDNGWQAVFECFEAAIGCVSQSFGKLLGCFDNKDPANLKARSRSSIRATEHCCDRRIMPCYKYDYEGVQQNVCQLEAPERLEQLKDCCEDRNMISYAPPDPRGNEPELDLCY</sequence>
<dbReference type="EMBL" id="CAXLJM020000025">
    <property type="protein sequence ID" value="CAL8092523.1"/>
    <property type="molecule type" value="Genomic_DNA"/>
</dbReference>
<protein>
    <submittedName>
        <fullName evidence="2">Uncharacterized protein</fullName>
    </submittedName>
</protein>
<dbReference type="Proteomes" id="UP001642540">
    <property type="component" value="Unassembled WGS sequence"/>
</dbReference>
<keyword evidence="3" id="KW-1185">Reference proteome</keyword>
<feature type="signal peptide" evidence="1">
    <location>
        <begin position="1"/>
        <end position="30"/>
    </location>
</feature>
<feature type="chain" id="PRO_5046809954" evidence="1">
    <location>
        <begin position="31"/>
        <end position="263"/>
    </location>
</feature>
<comment type="caution">
    <text evidence="2">The sequence shown here is derived from an EMBL/GenBank/DDBJ whole genome shotgun (WGS) entry which is preliminary data.</text>
</comment>
<organism evidence="2 3">
    <name type="scientific">Orchesella dallaii</name>
    <dbReference type="NCBI Taxonomy" id="48710"/>
    <lineage>
        <taxon>Eukaryota</taxon>
        <taxon>Metazoa</taxon>
        <taxon>Ecdysozoa</taxon>
        <taxon>Arthropoda</taxon>
        <taxon>Hexapoda</taxon>
        <taxon>Collembola</taxon>
        <taxon>Entomobryomorpha</taxon>
        <taxon>Entomobryoidea</taxon>
        <taxon>Orchesellidae</taxon>
        <taxon>Orchesellinae</taxon>
        <taxon>Orchesella</taxon>
    </lineage>
</organism>
<gene>
    <name evidence="2" type="ORF">ODALV1_LOCUS8247</name>
</gene>